<evidence type="ECO:0000256" key="1">
    <source>
        <dbReference type="ARBA" id="ARBA00004123"/>
    </source>
</evidence>
<feature type="compositionally biased region" description="Polar residues" evidence="8">
    <location>
        <begin position="62"/>
        <end position="77"/>
    </location>
</feature>
<evidence type="ECO:0000256" key="5">
    <source>
        <dbReference type="ARBA" id="ARBA00023242"/>
    </source>
</evidence>
<dbReference type="Gene3D" id="1.10.10.10">
    <property type="entry name" value="Winged helix-like DNA-binding domain superfamily/Winged helix DNA-binding domain"/>
    <property type="match status" value="1"/>
</dbReference>
<name>A0A2B7Z3Z3_POLH7</name>
<feature type="region of interest" description="Disordered" evidence="8">
    <location>
        <begin position="108"/>
        <end position="132"/>
    </location>
</feature>
<evidence type="ECO:0000256" key="8">
    <source>
        <dbReference type="SAM" id="MobiDB-lite"/>
    </source>
</evidence>
<dbReference type="SUPFAM" id="SSF46785">
    <property type="entry name" value="Winged helix' DNA-binding domain"/>
    <property type="match status" value="1"/>
</dbReference>
<evidence type="ECO:0000256" key="2">
    <source>
        <dbReference type="ARBA" id="ARBA00006184"/>
    </source>
</evidence>
<comment type="caution">
    <text evidence="10">The sequence shown here is derived from an EMBL/GenBank/DDBJ whole genome shotgun (WGS) entry which is preliminary data.</text>
</comment>
<dbReference type="FunFam" id="3.40.50.300:FF:000547">
    <property type="entry name" value="Cell division control protein"/>
    <property type="match status" value="1"/>
</dbReference>
<dbReference type="Gene3D" id="3.40.50.300">
    <property type="entry name" value="P-loop containing nucleotide triphosphate hydrolases"/>
    <property type="match status" value="1"/>
</dbReference>
<feature type="region of interest" description="Disordered" evidence="8">
    <location>
        <begin position="577"/>
        <end position="605"/>
    </location>
</feature>
<dbReference type="InterPro" id="IPR054425">
    <property type="entry name" value="Cdc6_ORC1-like_ATPase_lid"/>
</dbReference>
<evidence type="ECO:0000313" key="11">
    <source>
        <dbReference type="Proteomes" id="UP000224634"/>
    </source>
</evidence>
<dbReference type="InterPro" id="IPR027417">
    <property type="entry name" value="P-loop_NTPase"/>
</dbReference>
<keyword evidence="11" id="KW-1185">Reference proteome</keyword>
<dbReference type="AlphaFoldDB" id="A0A2B7Z3Z3"/>
<dbReference type="InterPro" id="IPR036390">
    <property type="entry name" value="WH_DNA-bd_sf"/>
</dbReference>
<evidence type="ECO:0000256" key="3">
    <source>
        <dbReference type="ARBA" id="ARBA00022618"/>
    </source>
</evidence>
<dbReference type="Pfam" id="PF22606">
    <property type="entry name" value="Cdc6-ORC-like_ATPase_lid"/>
    <property type="match status" value="1"/>
</dbReference>
<dbReference type="GO" id="GO:0006270">
    <property type="term" value="P:DNA replication initiation"/>
    <property type="evidence" value="ECO:0007669"/>
    <property type="project" value="UniProtKB-UniRule"/>
</dbReference>
<sequence length="641" mass="69542">MASSVLGKRQRCSCEPSGTPASLRSSRKRQAREAQIHHDDSNNEEPSISPTRYRRSTRGVACQQQENITGAKRSSTRIVPLKHTVPVETAISVESGENDISTELVTDENSAPAKFSTPRTSRFRDALPTPVPVTPRHRVKVLGKPLTPRTPRILSTPTTTNTVYTPARQLFARSANPGKLVGRDAERDELAQFIQNAVDGNHGGCLYVSGPPGTGKSALVGEVCQDKQLDKAVKVASINCASMTSSRDIYGKLIEELCENSQVFKKSEVEVLRAMFLQKNRSGDLYLVSLDEIDHLLTTDVEILYSLFEWSLQPNSRLILVGIANALDLTDRFLPRLKAKNLKPQLLPFLPYSASQITSIITTRLRSVLPEGHNVTADFVPFVHPAAIQLCSRKVASQTGDLRKAFDIIRRTIDLIERETQQKAANAANAAAGSSSKTPLIENMNLSSPLSPPTTPVHVHTPATAPRATVAHVARVTSAVFGNGTAQRLQGLNLQQKAALCSLIALGRKQRDQSSSAIFKTPSKSSPRAMAPTIKQLFETYCTLCRRDNMLHPLTSTEFRDVISSLETLGLVGEVQANGRRGNGGSGATSSASLRTPTKMSQSQSALDEKGLVCYVGEKEIEAQISGAGEGILKALLRGED</sequence>
<evidence type="ECO:0000256" key="4">
    <source>
        <dbReference type="ARBA" id="ARBA00022705"/>
    </source>
</evidence>
<feature type="region of interest" description="Disordered" evidence="8">
    <location>
        <begin position="1"/>
        <end position="77"/>
    </location>
</feature>
<gene>
    <name evidence="10" type="ORF">AJ80_00398</name>
</gene>
<feature type="compositionally biased region" description="Basic and acidic residues" evidence="8">
    <location>
        <begin position="31"/>
        <end position="41"/>
    </location>
</feature>
<dbReference type="InterPro" id="IPR041664">
    <property type="entry name" value="AAA_16"/>
</dbReference>
<evidence type="ECO:0000313" key="10">
    <source>
        <dbReference type="EMBL" id="PGH27848.1"/>
    </source>
</evidence>
<evidence type="ECO:0000256" key="7">
    <source>
        <dbReference type="PIRNR" id="PIRNR001767"/>
    </source>
</evidence>
<dbReference type="PANTHER" id="PTHR10763">
    <property type="entry name" value="CELL DIVISION CONTROL PROTEIN 6-RELATED"/>
    <property type="match status" value="1"/>
</dbReference>
<dbReference type="Proteomes" id="UP000224634">
    <property type="component" value="Unassembled WGS sequence"/>
</dbReference>
<comment type="subcellular location">
    <subcellularLocation>
        <location evidence="1">Nucleus</location>
    </subcellularLocation>
</comment>
<dbReference type="GO" id="GO:0005634">
    <property type="term" value="C:nucleus"/>
    <property type="evidence" value="ECO:0007669"/>
    <property type="project" value="UniProtKB-SubCell"/>
</dbReference>
<dbReference type="GO" id="GO:0033314">
    <property type="term" value="P:mitotic DNA replication checkpoint signaling"/>
    <property type="evidence" value="ECO:0007669"/>
    <property type="project" value="TreeGrafter"/>
</dbReference>
<dbReference type="Pfam" id="PF09079">
    <property type="entry name" value="WHD_Cdc6"/>
    <property type="match status" value="1"/>
</dbReference>
<protein>
    <recommendedName>
        <fullName evidence="7">Cell division control protein</fullName>
    </recommendedName>
</protein>
<dbReference type="STRING" id="1447883.A0A2B7Z3Z3"/>
<dbReference type="InterPro" id="IPR016314">
    <property type="entry name" value="Cdc6/18"/>
</dbReference>
<dbReference type="CDD" id="cd00009">
    <property type="entry name" value="AAA"/>
    <property type="match status" value="1"/>
</dbReference>
<dbReference type="InterPro" id="IPR015163">
    <property type="entry name" value="Cdc6_C"/>
</dbReference>
<dbReference type="Pfam" id="PF13191">
    <property type="entry name" value="AAA_16"/>
    <property type="match status" value="1"/>
</dbReference>
<keyword evidence="5" id="KW-0539">Nucleus</keyword>
<keyword evidence="3" id="KW-0132">Cell division</keyword>
<dbReference type="PIRSF" id="PIRSF001767">
    <property type="entry name" value="Cdc6"/>
    <property type="match status" value="1"/>
</dbReference>
<reference evidence="10 11" key="1">
    <citation type="submission" date="2017-10" db="EMBL/GenBank/DDBJ databases">
        <title>Comparative genomics in systemic dimorphic fungi from Ajellomycetaceae.</title>
        <authorList>
            <person name="Munoz J.F."/>
            <person name="Mcewen J.G."/>
            <person name="Clay O.K."/>
            <person name="Cuomo C.A."/>
        </authorList>
    </citation>
    <scope>NUCLEOTIDE SEQUENCE [LARGE SCALE GENOMIC DNA]</scope>
    <source>
        <strain evidence="10 11">UAMH7299</strain>
    </source>
</reference>
<dbReference type="SMART" id="SM00382">
    <property type="entry name" value="AAA"/>
    <property type="match status" value="1"/>
</dbReference>
<dbReference type="GO" id="GO:0051301">
    <property type="term" value="P:cell division"/>
    <property type="evidence" value="ECO:0007669"/>
    <property type="project" value="UniProtKB-UniRule"/>
</dbReference>
<dbReference type="OrthoDB" id="1926878at2759"/>
<evidence type="ECO:0000259" key="9">
    <source>
        <dbReference type="SMART" id="SM00382"/>
    </source>
</evidence>
<dbReference type="GO" id="GO:0003688">
    <property type="term" value="F:DNA replication origin binding"/>
    <property type="evidence" value="ECO:0007669"/>
    <property type="project" value="TreeGrafter"/>
</dbReference>
<proteinExistence type="inferred from homology"/>
<evidence type="ECO:0000256" key="6">
    <source>
        <dbReference type="ARBA" id="ARBA00023306"/>
    </source>
</evidence>
<keyword evidence="4" id="KW-0235">DNA replication</keyword>
<organism evidence="10 11">
    <name type="scientific">Polytolypa hystricis (strain UAMH7299)</name>
    <dbReference type="NCBI Taxonomy" id="1447883"/>
    <lineage>
        <taxon>Eukaryota</taxon>
        <taxon>Fungi</taxon>
        <taxon>Dikarya</taxon>
        <taxon>Ascomycota</taxon>
        <taxon>Pezizomycotina</taxon>
        <taxon>Eurotiomycetes</taxon>
        <taxon>Eurotiomycetidae</taxon>
        <taxon>Onygenales</taxon>
        <taxon>Onygenales incertae sedis</taxon>
        <taxon>Polytolypa</taxon>
    </lineage>
</organism>
<dbReference type="InterPro" id="IPR050311">
    <property type="entry name" value="ORC1/CDC6"/>
</dbReference>
<comment type="similarity">
    <text evidence="2 7">Belongs to the CDC6/cdc18 family.</text>
</comment>
<dbReference type="InterPro" id="IPR036388">
    <property type="entry name" value="WH-like_DNA-bd_sf"/>
</dbReference>
<dbReference type="SUPFAM" id="SSF52540">
    <property type="entry name" value="P-loop containing nucleoside triphosphate hydrolases"/>
    <property type="match status" value="1"/>
</dbReference>
<dbReference type="InterPro" id="IPR003593">
    <property type="entry name" value="AAA+_ATPase"/>
</dbReference>
<dbReference type="Gene3D" id="1.10.8.60">
    <property type="match status" value="1"/>
</dbReference>
<dbReference type="EMBL" id="PDNA01000003">
    <property type="protein sequence ID" value="PGH27848.1"/>
    <property type="molecule type" value="Genomic_DNA"/>
</dbReference>
<accession>A0A2B7Z3Z3</accession>
<feature type="domain" description="AAA+ ATPase" evidence="9">
    <location>
        <begin position="202"/>
        <end position="343"/>
    </location>
</feature>
<dbReference type="PANTHER" id="PTHR10763:SF26">
    <property type="entry name" value="CELL DIVISION CONTROL PROTEIN 6 HOMOLOG"/>
    <property type="match status" value="1"/>
</dbReference>
<keyword evidence="6" id="KW-0131">Cell cycle</keyword>